<dbReference type="InterPro" id="IPR059176">
    <property type="entry name" value="UDP-X_N"/>
</dbReference>
<reference evidence="5 6" key="1">
    <citation type="submission" date="2015-11" db="EMBL/GenBank/DDBJ databases">
        <title>Genomic analysis of 38 Legionella species identifies large and diverse effector repertoires.</title>
        <authorList>
            <person name="Burstein D."/>
            <person name="Amaro F."/>
            <person name="Zusman T."/>
            <person name="Lifshitz Z."/>
            <person name="Cohen O."/>
            <person name="Gilbert J.A."/>
            <person name="Pupko T."/>
            <person name="Shuman H.A."/>
            <person name="Segal G."/>
        </authorList>
    </citation>
    <scope>NUCLEOTIDE SEQUENCE [LARGE SCALE GENOMIC DNA]</scope>
    <source>
        <strain evidence="5 6">ATCC 49506</strain>
    </source>
</reference>
<dbReference type="Gene3D" id="6.10.250.1120">
    <property type="match status" value="1"/>
</dbReference>
<dbReference type="RefSeq" id="WP_058504595.1">
    <property type="nucleotide sequence ID" value="NZ_CAAAIF010000009.1"/>
</dbReference>
<dbReference type="STRING" id="45070.Lnau_1601"/>
<dbReference type="CDD" id="cd04672">
    <property type="entry name" value="NUDIX_CDP-Chase_like"/>
    <property type="match status" value="1"/>
</dbReference>
<dbReference type="InterPro" id="IPR000086">
    <property type="entry name" value="NUDIX_hydrolase_dom"/>
</dbReference>
<evidence type="ECO:0000313" key="5">
    <source>
        <dbReference type="EMBL" id="KTD36617.1"/>
    </source>
</evidence>
<dbReference type="InterPro" id="IPR020084">
    <property type="entry name" value="NUDIX_hydrolase_CS"/>
</dbReference>
<organism evidence="5 6">
    <name type="scientific">Legionella nautarum</name>
    <dbReference type="NCBI Taxonomy" id="45070"/>
    <lineage>
        <taxon>Bacteria</taxon>
        <taxon>Pseudomonadati</taxon>
        <taxon>Pseudomonadota</taxon>
        <taxon>Gammaproteobacteria</taxon>
        <taxon>Legionellales</taxon>
        <taxon>Legionellaceae</taxon>
        <taxon>Legionella</taxon>
    </lineage>
</organism>
<keyword evidence="2 3" id="KW-0378">Hydrolase</keyword>
<dbReference type="InterPro" id="IPR015797">
    <property type="entry name" value="NUDIX_hydrolase-like_dom_sf"/>
</dbReference>
<feature type="domain" description="Nudix hydrolase" evidence="4">
    <location>
        <begin position="69"/>
        <end position="196"/>
    </location>
</feature>
<evidence type="ECO:0000259" key="4">
    <source>
        <dbReference type="PROSITE" id="PS51462"/>
    </source>
</evidence>
<comment type="caution">
    <text evidence="5">The sequence shown here is derived from an EMBL/GenBank/DDBJ whole genome shotgun (WGS) entry which is preliminary data.</text>
</comment>
<dbReference type="PROSITE" id="PS00893">
    <property type="entry name" value="NUDIX_BOX"/>
    <property type="match status" value="1"/>
</dbReference>
<protein>
    <submittedName>
        <fullName evidence="5">Mutator MutT protein</fullName>
    </submittedName>
</protein>
<evidence type="ECO:0000256" key="2">
    <source>
        <dbReference type="ARBA" id="ARBA00022801"/>
    </source>
</evidence>
<evidence type="ECO:0000256" key="3">
    <source>
        <dbReference type="RuleBase" id="RU003476"/>
    </source>
</evidence>
<comment type="cofactor">
    <cofactor evidence="1">
        <name>Mg(2+)</name>
        <dbReference type="ChEBI" id="CHEBI:18420"/>
    </cofactor>
</comment>
<dbReference type="PRINTS" id="PR00502">
    <property type="entry name" value="NUDIXFAMILY"/>
</dbReference>
<dbReference type="AlphaFoldDB" id="A0A0W0WWB9"/>
<dbReference type="EMBL" id="LNYO01000013">
    <property type="protein sequence ID" value="KTD36617.1"/>
    <property type="molecule type" value="Genomic_DNA"/>
</dbReference>
<dbReference type="Proteomes" id="UP000054725">
    <property type="component" value="Unassembled WGS sequence"/>
</dbReference>
<sequence length="207" mass="24095">MAQKEIYWLKLISELQALTQNGLAYSNNEFDTQRYLRLREIAADLASNYSKNTSEELNHLFSLEDSYATPKLDVRSFILQDNKLLLVKERSDGLWTLPGGFADINESPSEAVIRETKEETGFDVSALRLLALWDKLKHDHPPQWPHVYKCFFHCEILSGEKQENLEIAEIDFFDLNKLPPLSTHRVTKKQLLRLYEVLTNSEKTFFD</sequence>
<proteinExistence type="inferred from homology"/>
<dbReference type="SUPFAM" id="SSF55811">
    <property type="entry name" value="Nudix"/>
    <property type="match status" value="1"/>
</dbReference>
<dbReference type="PROSITE" id="PS51462">
    <property type="entry name" value="NUDIX"/>
    <property type="match status" value="1"/>
</dbReference>
<dbReference type="PANTHER" id="PTHR43046:SF16">
    <property type="entry name" value="ADP-RIBOSE PYROPHOSPHATASE YJHB-RELATED"/>
    <property type="match status" value="1"/>
</dbReference>
<evidence type="ECO:0000313" key="6">
    <source>
        <dbReference type="Proteomes" id="UP000054725"/>
    </source>
</evidence>
<dbReference type="Pfam" id="PF00293">
    <property type="entry name" value="NUDIX"/>
    <property type="match status" value="1"/>
</dbReference>
<keyword evidence="6" id="KW-1185">Reference proteome</keyword>
<dbReference type="Pfam" id="PF12535">
    <property type="entry name" value="Nudix_N"/>
    <property type="match status" value="1"/>
</dbReference>
<dbReference type="OrthoDB" id="9804442at2"/>
<name>A0A0W0WWB9_9GAMM</name>
<dbReference type="PANTHER" id="PTHR43046">
    <property type="entry name" value="GDP-MANNOSE MANNOSYL HYDROLASE"/>
    <property type="match status" value="1"/>
</dbReference>
<evidence type="ECO:0000256" key="1">
    <source>
        <dbReference type="ARBA" id="ARBA00001946"/>
    </source>
</evidence>
<accession>A0A0W0WWB9</accession>
<dbReference type="PATRIC" id="fig|45070.6.peg.1676"/>
<dbReference type="GO" id="GO:0016787">
    <property type="term" value="F:hydrolase activity"/>
    <property type="evidence" value="ECO:0007669"/>
    <property type="project" value="UniProtKB-KW"/>
</dbReference>
<dbReference type="InterPro" id="IPR020476">
    <property type="entry name" value="Nudix_hydrolase"/>
</dbReference>
<comment type="similarity">
    <text evidence="3">Belongs to the Nudix hydrolase family.</text>
</comment>
<gene>
    <name evidence="5" type="primary">mutT_2</name>
    <name evidence="5" type="ORF">Lnau_1601</name>
</gene>
<dbReference type="Gene3D" id="3.90.79.10">
    <property type="entry name" value="Nucleoside Triphosphate Pyrophosphohydrolase"/>
    <property type="match status" value="1"/>
</dbReference>